<protein>
    <submittedName>
        <fullName evidence="4">Hsp20/alpha crystallin family protein</fullName>
    </submittedName>
</protein>
<dbReference type="Gene3D" id="2.60.40.790">
    <property type="match status" value="1"/>
</dbReference>
<dbReference type="AlphaFoldDB" id="A0A520X7T1"/>
<dbReference type="InterPro" id="IPR002068">
    <property type="entry name" value="A-crystallin/Hsp20_dom"/>
</dbReference>
<dbReference type="EMBL" id="SHMQ01000042">
    <property type="protein sequence ID" value="RZV37208.1"/>
    <property type="molecule type" value="Genomic_DNA"/>
</dbReference>
<comment type="caution">
    <text evidence="4">The sequence shown here is derived from an EMBL/GenBank/DDBJ whole genome shotgun (WGS) entry which is preliminary data.</text>
</comment>
<feature type="domain" description="SHSP" evidence="3">
    <location>
        <begin position="42"/>
        <end position="155"/>
    </location>
</feature>
<gene>
    <name evidence="4" type="ORF">EVJ48_09305</name>
</gene>
<evidence type="ECO:0000256" key="2">
    <source>
        <dbReference type="RuleBase" id="RU003616"/>
    </source>
</evidence>
<name>A0A520X7T1_9DELT</name>
<evidence type="ECO:0000313" key="5">
    <source>
        <dbReference type="Proteomes" id="UP000322454"/>
    </source>
</evidence>
<comment type="similarity">
    <text evidence="1 2">Belongs to the small heat shock protein (HSP20) family.</text>
</comment>
<dbReference type="CDD" id="cd06464">
    <property type="entry name" value="ACD_sHsps-like"/>
    <property type="match status" value="1"/>
</dbReference>
<dbReference type="PROSITE" id="PS01031">
    <property type="entry name" value="SHSP"/>
    <property type="match status" value="1"/>
</dbReference>
<sequence length="155" mass="17887">MKFFYEDDDLSKKIIKFRNEIEKLFHSNFGLFNTEDLSYSFKTNPATFAPIDIYNDENILTVEIELPGIKKDNIIIGIHHNVLVIRWKAEKADKTEPAVNFHCLERRFGRFEKFVLLPISPLKENTNASLSNGVLKISFDMGGLFLNFDTLIPVS</sequence>
<organism evidence="4 5">
    <name type="scientific">Candidatus Acidulodesulfobacterium acidiphilum</name>
    <dbReference type="NCBI Taxonomy" id="2597224"/>
    <lineage>
        <taxon>Bacteria</taxon>
        <taxon>Deltaproteobacteria</taxon>
        <taxon>Candidatus Acidulodesulfobacterales</taxon>
        <taxon>Candidatus Acidulodesulfobacterium</taxon>
    </lineage>
</organism>
<proteinExistence type="inferred from homology"/>
<evidence type="ECO:0000259" key="3">
    <source>
        <dbReference type="PROSITE" id="PS01031"/>
    </source>
</evidence>
<dbReference type="Proteomes" id="UP000322454">
    <property type="component" value="Unassembled WGS sequence"/>
</dbReference>
<dbReference type="PANTHER" id="PTHR11527">
    <property type="entry name" value="HEAT-SHOCK PROTEIN 20 FAMILY MEMBER"/>
    <property type="match status" value="1"/>
</dbReference>
<dbReference type="SUPFAM" id="SSF49764">
    <property type="entry name" value="HSP20-like chaperones"/>
    <property type="match status" value="1"/>
</dbReference>
<evidence type="ECO:0000256" key="1">
    <source>
        <dbReference type="PROSITE-ProRule" id="PRU00285"/>
    </source>
</evidence>
<evidence type="ECO:0000313" key="4">
    <source>
        <dbReference type="EMBL" id="RZV37208.1"/>
    </source>
</evidence>
<dbReference type="InterPro" id="IPR031107">
    <property type="entry name" value="Small_HSP"/>
</dbReference>
<dbReference type="Pfam" id="PF00011">
    <property type="entry name" value="HSP20"/>
    <property type="match status" value="1"/>
</dbReference>
<reference evidence="4 5" key="1">
    <citation type="submission" date="2019-01" db="EMBL/GenBank/DDBJ databases">
        <title>Insights into ecological role of a new deltaproteobacterial order Candidatus Sinidesulfobacterales (Sva0485) by metagenomics and metatranscriptomics.</title>
        <authorList>
            <person name="Tan S."/>
            <person name="Liu J."/>
            <person name="Fang Y."/>
            <person name="Hedlund B."/>
            <person name="Lian Z.-H."/>
            <person name="Huang L.-Y."/>
            <person name="Li J.-T."/>
            <person name="Huang L.-N."/>
            <person name="Li W.-J."/>
            <person name="Jiang H.-C."/>
            <person name="Dong H.-L."/>
            <person name="Shu W.-S."/>
        </authorList>
    </citation>
    <scope>NUCLEOTIDE SEQUENCE [LARGE SCALE GENOMIC DNA]</scope>
    <source>
        <strain evidence="4">AP4</strain>
    </source>
</reference>
<dbReference type="InterPro" id="IPR008978">
    <property type="entry name" value="HSP20-like_chaperone"/>
</dbReference>
<accession>A0A520X7T1</accession>